<dbReference type="Gene3D" id="3.30.420.10">
    <property type="entry name" value="Ribonuclease H-like superfamily/Ribonuclease H"/>
    <property type="match status" value="1"/>
</dbReference>
<organism evidence="2 3">
    <name type="scientific">Aduncisulcus paluster</name>
    <dbReference type="NCBI Taxonomy" id="2918883"/>
    <lineage>
        <taxon>Eukaryota</taxon>
        <taxon>Metamonada</taxon>
        <taxon>Carpediemonas-like organisms</taxon>
        <taxon>Aduncisulcus</taxon>
    </lineage>
</organism>
<dbReference type="InterPro" id="IPR036397">
    <property type="entry name" value="RNaseH_sf"/>
</dbReference>
<name>A0ABQ5KSI4_9EUKA</name>
<protein>
    <submittedName>
        <fullName evidence="2">DDE-type integrase/transposase/recombinase</fullName>
    </submittedName>
</protein>
<dbReference type="EMBL" id="BQXS01003793">
    <property type="protein sequence ID" value="GKT35423.1"/>
    <property type="molecule type" value="Genomic_DNA"/>
</dbReference>
<dbReference type="Proteomes" id="UP001057375">
    <property type="component" value="Unassembled WGS sequence"/>
</dbReference>
<comment type="caution">
    <text evidence="2">The sequence shown here is derived from an EMBL/GenBank/DDBJ whole genome shotgun (WGS) entry which is preliminary data.</text>
</comment>
<dbReference type="PANTHER" id="PTHR37984:SF5">
    <property type="entry name" value="PROTEIN NYNRIN-LIKE"/>
    <property type="match status" value="1"/>
</dbReference>
<accession>A0ABQ5KSI4</accession>
<feature type="non-terminal residue" evidence="2">
    <location>
        <position position="192"/>
    </location>
</feature>
<evidence type="ECO:0000259" key="1">
    <source>
        <dbReference type="Pfam" id="PF17921"/>
    </source>
</evidence>
<feature type="domain" description="Integrase zinc-binding" evidence="1">
    <location>
        <begin position="90"/>
        <end position="144"/>
    </location>
</feature>
<evidence type="ECO:0000313" key="3">
    <source>
        <dbReference type="Proteomes" id="UP001057375"/>
    </source>
</evidence>
<keyword evidence="3" id="KW-1185">Reference proteome</keyword>
<reference evidence="2" key="1">
    <citation type="submission" date="2022-03" db="EMBL/GenBank/DDBJ databases">
        <title>Draft genome sequence of Aduncisulcus paluster, a free-living microaerophilic Fornicata.</title>
        <authorList>
            <person name="Yuyama I."/>
            <person name="Kume K."/>
            <person name="Tamura T."/>
            <person name="Inagaki Y."/>
            <person name="Hashimoto T."/>
        </authorList>
    </citation>
    <scope>NUCLEOTIDE SEQUENCE</scope>
    <source>
        <strain evidence="2">NY0171</strain>
    </source>
</reference>
<proteinExistence type="predicted"/>
<dbReference type="Gene3D" id="1.10.340.70">
    <property type="match status" value="1"/>
</dbReference>
<gene>
    <name evidence="2" type="ORF">ADUPG1_002981</name>
</gene>
<sequence length="192" mass="21695">NESAKVQRWRMAVSEFDFEVHHIKGKENLIADGLSRSFVKSVAKISLSDSIKKSQEGFSEDERATLHLENGRWKNSLDRVVIPTGDIEIQSIIVEMFHSGLFSGHYGKAYTLKRIQEGGFYWKGMKHSVDNFIKGCLVCQKTTPKPDPTIMGSLVQKSPFDQISIDLFGPVDPDSQDGSQYITVFVDNFSRF</sequence>
<dbReference type="PANTHER" id="PTHR37984">
    <property type="entry name" value="PROTEIN CBG26694"/>
    <property type="match status" value="1"/>
</dbReference>
<dbReference type="InterPro" id="IPR050951">
    <property type="entry name" value="Retrovirus_Pol_polyprotein"/>
</dbReference>
<dbReference type="Pfam" id="PF17921">
    <property type="entry name" value="Integrase_H2C2"/>
    <property type="match status" value="1"/>
</dbReference>
<dbReference type="InterPro" id="IPR041588">
    <property type="entry name" value="Integrase_H2C2"/>
</dbReference>
<feature type="non-terminal residue" evidence="2">
    <location>
        <position position="1"/>
    </location>
</feature>
<evidence type="ECO:0000313" key="2">
    <source>
        <dbReference type="EMBL" id="GKT35423.1"/>
    </source>
</evidence>